<comment type="caution">
    <text evidence="1">The sequence shown here is derived from an EMBL/GenBank/DDBJ whole genome shotgun (WGS) entry which is preliminary data.</text>
</comment>
<dbReference type="NCBIfam" id="NF047593">
    <property type="entry name" value="IS66_ISAeme5_TnpA"/>
    <property type="match status" value="1"/>
</dbReference>
<dbReference type="RefSeq" id="WP_129589843.1">
    <property type="nucleotide sequence ID" value="NZ_MQWA01000003.1"/>
</dbReference>
<name>A0A2S7TXP8_9BACT</name>
<dbReference type="Proteomes" id="UP000239907">
    <property type="component" value="Unassembled WGS sequence"/>
</dbReference>
<accession>A0A2S7TXP8</accession>
<evidence type="ECO:0000313" key="1">
    <source>
        <dbReference type="EMBL" id="PQJ26713.1"/>
    </source>
</evidence>
<gene>
    <name evidence="1" type="ORF">BSZ32_18110</name>
</gene>
<keyword evidence="2" id="KW-1185">Reference proteome</keyword>
<dbReference type="EMBL" id="MQWA01000003">
    <property type="protein sequence ID" value="PQJ26713.1"/>
    <property type="molecule type" value="Genomic_DNA"/>
</dbReference>
<proteinExistence type="predicted"/>
<evidence type="ECO:0008006" key="3">
    <source>
        <dbReference type="Google" id="ProtNLM"/>
    </source>
</evidence>
<sequence length="140" mass="15770">MTTTTSTKYPENSLIKSDSIGRVRVGKEHREKLLNAFECSSLSGVKFAELHGIKYQTFATWVQKRRREPSDPQHDFAKSPEQLIESLVELEIPPLSRDLVTSNRELVVEHASGLRLTISDSSQAELAAALFNKLNRQSQC</sequence>
<dbReference type="AlphaFoldDB" id="A0A2S7TXP8"/>
<evidence type="ECO:0000313" key="2">
    <source>
        <dbReference type="Proteomes" id="UP000239907"/>
    </source>
</evidence>
<dbReference type="OrthoDB" id="195611at2"/>
<protein>
    <recommendedName>
        <fullName evidence="3">Transposase</fullName>
    </recommendedName>
</protein>
<reference evidence="1 2" key="1">
    <citation type="submission" date="2016-12" db="EMBL/GenBank/DDBJ databases">
        <title>Study of bacterial adaptation to deep sea.</title>
        <authorList>
            <person name="Song J."/>
            <person name="Yoshizawa S."/>
            <person name="Kogure K."/>
        </authorList>
    </citation>
    <scope>NUCLEOTIDE SEQUENCE [LARGE SCALE GENOMIC DNA]</scope>
    <source>
        <strain evidence="1 2">SAORIC-165</strain>
    </source>
</reference>
<organism evidence="1 2">
    <name type="scientific">Rubritalea profundi</name>
    <dbReference type="NCBI Taxonomy" id="1658618"/>
    <lineage>
        <taxon>Bacteria</taxon>
        <taxon>Pseudomonadati</taxon>
        <taxon>Verrucomicrobiota</taxon>
        <taxon>Verrucomicrobiia</taxon>
        <taxon>Verrucomicrobiales</taxon>
        <taxon>Rubritaleaceae</taxon>
        <taxon>Rubritalea</taxon>
    </lineage>
</organism>